<keyword evidence="8" id="KW-1185">Reference proteome</keyword>
<comment type="cofactor">
    <cofactor evidence="4">
        <name>Zn(2+)</name>
        <dbReference type="ChEBI" id="CHEBI:29105"/>
    </cofactor>
</comment>
<proteinExistence type="inferred from homology"/>
<keyword evidence="3" id="KW-0560">Oxidoreductase</keyword>
<sequence length="329" mass="35846">MKALVYEGPEIMNIWEVPVPFPNPNEVLIRVECVGICGSELSGFLGHNSLRVPPLIMGHEFSGVIAETGSAVSRLKVGCRVAVNPLITCGECNYCVTGFPQLCPKRSLLGAHRPGAFAEYISVPEKNVYVLEDHISSEEGALAEPLAVAIHLCRLLKLDPTYKFLILGAGPIGLLILQVAQIYGLKTIVVVDLNEDRLEIVQELGGSSTTSLIDYEKGSFDAVIDAVGVETTRAQCIEYVRPGGSVIFSGLHQNETNLPINDVIRNEIKMFGAFSNNPIDFETALQWISEGRVNLMPWTVQAPLKNGSDCFKKLISNPGKIAKMILTLR</sequence>
<keyword evidence="1 4" id="KW-0479">Metal-binding</keyword>
<dbReference type="InterPro" id="IPR011032">
    <property type="entry name" value="GroES-like_sf"/>
</dbReference>
<accession>A0A942THJ2</accession>
<evidence type="ECO:0000259" key="6">
    <source>
        <dbReference type="Pfam" id="PF08240"/>
    </source>
</evidence>
<dbReference type="Pfam" id="PF00107">
    <property type="entry name" value="ADH_zinc_N"/>
    <property type="match status" value="1"/>
</dbReference>
<evidence type="ECO:0000256" key="4">
    <source>
        <dbReference type="RuleBase" id="RU361277"/>
    </source>
</evidence>
<dbReference type="Pfam" id="PF08240">
    <property type="entry name" value="ADH_N"/>
    <property type="match status" value="1"/>
</dbReference>
<comment type="similarity">
    <text evidence="4">Belongs to the zinc-containing alcohol dehydrogenase family.</text>
</comment>
<dbReference type="Proteomes" id="UP000681414">
    <property type="component" value="Unassembled WGS sequence"/>
</dbReference>
<dbReference type="PROSITE" id="PS00059">
    <property type="entry name" value="ADH_ZINC"/>
    <property type="match status" value="1"/>
</dbReference>
<comment type="caution">
    <text evidence="7">The sequence shown here is derived from an EMBL/GenBank/DDBJ whole genome shotgun (WGS) entry which is preliminary data.</text>
</comment>
<dbReference type="InterPro" id="IPR002328">
    <property type="entry name" value="ADH_Zn_CS"/>
</dbReference>
<dbReference type="EMBL" id="JAGYPG010000003">
    <property type="protein sequence ID" value="MBS4197068.1"/>
    <property type="molecule type" value="Genomic_DNA"/>
</dbReference>
<evidence type="ECO:0000313" key="7">
    <source>
        <dbReference type="EMBL" id="MBS4197068.1"/>
    </source>
</evidence>
<evidence type="ECO:0000256" key="3">
    <source>
        <dbReference type="ARBA" id="ARBA00023002"/>
    </source>
</evidence>
<dbReference type="GO" id="GO:0016491">
    <property type="term" value="F:oxidoreductase activity"/>
    <property type="evidence" value="ECO:0007669"/>
    <property type="project" value="UniProtKB-KW"/>
</dbReference>
<dbReference type="SUPFAM" id="SSF50129">
    <property type="entry name" value="GroES-like"/>
    <property type="match status" value="1"/>
</dbReference>
<evidence type="ECO:0000256" key="1">
    <source>
        <dbReference type="ARBA" id="ARBA00022723"/>
    </source>
</evidence>
<dbReference type="Gene3D" id="3.90.180.10">
    <property type="entry name" value="Medium-chain alcohol dehydrogenases, catalytic domain"/>
    <property type="match status" value="1"/>
</dbReference>
<dbReference type="SUPFAM" id="SSF51735">
    <property type="entry name" value="NAD(P)-binding Rossmann-fold domains"/>
    <property type="match status" value="1"/>
</dbReference>
<dbReference type="Gene3D" id="3.40.50.720">
    <property type="entry name" value="NAD(P)-binding Rossmann-like Domain"/>
    <property type="match status" value="1"/>
</dbReference>
<evidence type="ECO:0000313" key="8">
    <source>
        <dbReference type="Proteomes" id="UP000681414"/>
    </source>
</evidence>
<evidence type="ECO:0000259" key="5">
    <source>
        <dbReference type="Pfam" id="PF00107"/>
    </source>
</evidence>
<dbReference type="InterPro" id="IPR013154">
    <property type="entry name" value="ADH-like_N"/>
</dbReference>
<feature type="domain" description="Alcohol dehydrogenase-like N-terminal" evidence="6">
    <location>
        <begin position="24"/>
        <end position="132"/>
    </location>
</feature>
<dbReference type="InterPro" id="IPR050129">
    <property type="entry name" value="Zn_alcohol_dh"/>
</dbReference>
<evidence type="ECO:0000256" key="2">
    <source>
        <dbReference type="ARBA" id="ARBA00022833"/>
    </source>
</evidence>
<keyword evidence="2 4" id="KW-0862">Zinc</keyword>
<feature type="domain" description="Alcohol dehydrogenase-like C-terminal" evidence="5">
    <location>
        <begin position="171"/>
        <end position="290"/>
    </location>
</feature>
<dbReference type="CDD" id="cd08236">
    <property type="entry name" value="sugar_DH"/>
    <property type="match status" value="1"/>
</dbReference>
<dbReference type="PANTHER" id="PTHR43401:SF2">
    <property type="entry name" value="L-THREONINE 3-DEHYDROGENASE"/>
    <property type="match status" value="1"/>
</dbReference>
<dbReference type="InterPro" id="IPR013149">
    <property type="entry name" value="ADH-like_C"/>
</dbReference>
<dbReference type="PANTHER" id="PTHR43401">
    <property type="entry name" value="L-THREONINE 3-DEHYDROGENASE"/>
    <property type="match status" value="1"/>
</dbReference>
<protein>
    <submittedName>
        <fullName evidence="7">Galactitol-1-phosphate 5-dehydrogenase</fullName>
    </submittedName>
</protein>
<dbReference type="AlphaFoldDB" id="A0A942THJ2"/>
<organism evidence="7 8">
    <name type="scientific">Lederbergia citri</name>
    <dbReference type="NCBI Taxonomy" id="2833580"/>
    <lineage>
        <taxon>Bacteria</taxon>
        <taxon>Bacillati</taxon>
        <taxon>Bacillota</taxon>
        <taxon>Bacilli</taxon>
        <taxon>Bacillales</taxon>
        <taxon>Bacillaceae</taxon>
        <taxon>Lederbergia</taxon>
    </lineage>
</organism>
<dbReference type="InterPro" id="IPR036291">
    <property type="entry name" value="NAD(P)-bd_dom_sf"/>
</dbReference>
<gene>
    <name evidence="7" type="ORF">KHA97_18610</name>
</gene>
<dbReference type="GO" id="GO:0008270">
    <property type="term" value="F:zinc ion binding"/>
    <property type="evidence" value="ECO:0007669"/>
    <property type="project" value="InterPro"/>
</dbReference>
<name>A0A942THJ2_9BACI</name>
<reference evidence="7 8" key="1">
    <citation type="submission" date="2021-05" db="EMBL/GenBank/DDBJ databases">
        <title>Novel Bacillus species.</title>
        <authorList>
            <person name="Liu G."/>
        </authorList>
    </citation>
    <scope>NUCLEOTIDE SEQUENCE [LARGE SCALE GENOMIC DNA]</scope>
    <source>
        <strain evidence="8">FJAT-49780</strain>
    </source>
</reference>